<evidence type="ECO:0000313" key="3">
    <source>
        <dbReference type="Proteomes" id="UP000602510"/>
    </source>
</evidence>
<proteinExistence type="predicted"/>
<reference evidence="2" key="1">
    <citation type="submission" date="2020-04" db="EMBL/GenBank/DDBJ databases">
        <title>Hybrid Assembly of Korean Phytophthora infestans isolates.</title>
        <authorList>
            <person name="Prokchorchik M."/>
            <person name="Lee Y."/>
            <person name="Seo J."/>
            <person name="Cho J.-H."/>
            <person name="Park Y.-E."/>
            <person name="Jang D.-C."/>
            <person name="Im J.-S."/>
            <person name="Choi J.-G."/>
            <person name="Park H.-J."/>
            <person name="Lee G.-B."/>
            <person name="Lee Y.-G."/>
            <person name="Hong S.-Y."/>
            <person name="Cho K."/>
            <person name="Sohn K.H."/>
        </authorList>
    </citation>
    <scope>NUCLEOTIDE SEQUENCE</scope>
    <source>
        <strain evidence="2">KR_1_A1</strain>
    </source>
</reference>
<accession>A0A833WXC9</accession>
<organism evidence="2 3">
    <name type="scientific">Phytophthora infestans</name>
    <name type="common">Potato late blight agent</name>
    <name type="synonym">Botrytis infestans</name>
    <dbReference type="NCBI Taxonomy" id="4787"/>
    <lineage>
        <taxon>Eukaryota</taxon>
        <taxon>Sar</taxon>
        <taxon>Stramenopiles</taxon>
        <taxon>Oomycota</taxon>
        <taxon>Peronosporomycetes</taxon>
        <taxon>Peronosporales</taxon>
        <taxon>Peronosporaceae</taxon>
        <taxon>Phytophthora</taxon>
    </lineage>
</organism>
<comment type="caution">
    <text evidence="2">The sequence shown here is derived from an EMBL/GenBank/DDBJ whole genome shotgun (WGS) entry which is preliminary data.</text>
</comment>
<keyword evidence="3" id="KW-1185">Reference proteome</keyword>
<dbReference type="Proteomes" id="UP000602510">
    <property type="component" value="Unassembled WGS sequence"/>
</dbReference>
<dbReference type="AlphaFoldDB" id="A0A833WXC9"/>
<sequence>MASGVYGGCVGNIQIIRDLTPFVAKLMDDGVSELTESGQENVKQIIMWALLAVVLLPLCMLRKLSALQPTNYASFFALALPCGRCSLSIS</sequence>
<gene>
    <name evidence="2" type="ORF">GN244_ATG06599</name>
</gene>
<keyword evidence="1" id="KW-1133">Transmembrane helix</keyword>
<evidence type="ECO:0000256" key="1">
    <source>
        <dbReference type="SAM" id="Phobius"/>
    </source>
</evidence>
<protein>
    <submittedName>
        <fullName evidence="2">Uncharacterized protein</fullName>
    </submittedName>
</protein>
<keyword evidence="1" id="KW-0472">Membrane</keyword>
<keyword evidence="1" id="KW-0812">Transmembrane</keyword>
<dbReference type="EMBL" id="WSZM01000129">
    <property type="protein sequence ID" value="KAF4041166.1"/>
    <property type="molecule type" value="Genomic_DNA"/>
</dbReference>
<feature type="transmembrane region" description="Helical" evidence="1">
    <location>
        <begin position="45"/>
        <end position="61"/>
    </location>
</feature>
<name>A0A833WXC9_PHYIN</name>
<evidence type="ECO:0000313" key="2">
    <source>
        <dbReference type="EMBL" id="KAF4041166.1"/>
    </source>
</evidence>